<dbReference type="KEGG" id="acis:CBP35_19830"/>
<dbReference type="KEGG" id="acip:CBP36_19860"/>
<evidence type="ECO:0000313" key="1">
    <source>
        <dbReference type="EMBL" id="ART61224.1"/>
    </source>
</evidence>
<proteinExistence type="predicted"/>
<keyword evidence="1" id="KW-0614">Plasmid</keyword>
<gene>
    <name evidence="1" type="ORF">CBP36_19860</name>
</gene>
<reference evidence="1" key="1">
    <citation type="submission" date="2017-05" db="EMBL/GenBank/DDBJ databases">
        <title>Polyphasic characterization of four soil-derived phenanthrene-degrading Acidovorax strains and proposal of Acidovorax phenanthrenivorans sp. nov.</title>
        <authorList>
            <person name="Singleton D."/>
            <person name="Lee J."/>
            <person name="Dickey A.N."/>
            <person name="Stroud A."/>
            <person name="Scholl E.H."/>
            <person name="Wright F.A."/>
            <person name="Aitken M.D."/>
        </authorList>
    </citation>
    <scope>NUCLEOTIDE SEQUENCE</scope>
    <source>
        <strain evidence="1">P4</strain>
        <plasmid evidence="1">pACP4.1</plasmid>
    </source>
</reference>
<organism evidence="1 2">
    <name type="scientific">Acidovorax carolinensis</name>
    <dbReference type="NCBI Taxonomy" id="553814"/>
    <lineage>
        <taxon>Bacteria</taxon>
        <taxon>Pseudomonadati</taxon>
        <taxon>Pseudomonadota</taxon>
        <taxon>Betaproteobacteria</taxon>
        <taxon>Burkholderiales</taxon>
        <taxon>Comamonadaceae</taxon>
        <taxon>Acidovorax</taxon>
    </lineage>
</organism>
<accession>A0A240UI91</accession>
<name>A0A240UI91_9BURK</name>
<dbReference type="EMBL" id="CP021367">
    <property type="protein sequence ID" value="ART61224.1"/>
    <property type="molecule type" value="Genomic_DNA"/>
</dbReference>
<keyword evidence="2" id="KW-1185">Reference proteome</keyword>
<sequence>MNQSASQIGCAFFLKRSDPSSGGWASMNGGESFRFNTLDSLKSRGGLWILSISQGDFAQSRECNHPSFRSADFLPTPITAIAEEICETNHKNYGPAVERASEIVSRVLTMANQMMPARNGVSVSSPTASLTNVIQRLSAPQLRNDPLPQELREAMPSLFKHAGGFKGGLQTDVLLRIPANRLKLAEAAFNMMVPASQWTETVIGKHPYPLRLAMGETRPVIVRATMRGSLLRGKISVPLAQHFTPANIRWFAMPEFAELAKIIDMTVDRIYVAEDSVPVSASLKIAPPAFSPAASSSVSAGLFAECFLHAVSSTSAYSARSNSNRPMQPYSIRAAWLSSFARSIMLREAFNLGNDGFTVVGYGSTHLFVSIQKRNIHQLLKSLSTSRYLSFPAGLVALAERRVELKATHEID</sequence>
<geneLocation type="plasmid" evidence="1 2">
    <name>pACP4.1</name>
</geneLocation>
<dbReference type="Proteomes" id="UP000194440">
    <property type="component" value="Plasmid pACP4.1"/>
</dbReference>
<evidence type="ECO:0000313" key="2">
    <source>
        <dbReference type="Proteomes" id="UP000194440"/>
    </source>
</evidence>
<dbReference type="RefSeq" id="WP_086928995.1">
    <property type="nucleotide sequence ID" value="NZ_CP021363.1"/>
</dbReference>
<protein>
    <submittedName>
        <fullName evidence="1">Uncharacterized protein</fullName>
    </submittedName>
</protein>
<dbReference type="AlphaFoldDB" id="A0A240UI91"/>